<proteinExistence type="predicted"/>
<name>A0A5B0MFQ3_PUCGR</name>
<feature type="region of interest" description="Disordered" evidence="1">
    <location>
        <begin position="54"/>
        <end position="91"/>
    </location>
</feature>
<gene>
    <name evidence="2" type="ORF">PGT21_025694</name>
</gene>
<dbReference type="AlphaFoldDB" id="A0A5B0MFQ3"/>
<dbReference type="Proteomes" id="UP000324748">
    <property type="component" value="Unassembled WGS sequence"/>
</dbReference>
<evidence type="ECO:0000256" key="1">
    <source>
        <dbReference type="SAM" id="MobiDB-lite"/>
    </source>
</evidence>
<comment type="caution">
    <text evidence="2">The sequence shown here is derived from an EMBL/GenBank/DDBJ whole genome shotgun (WGS) entry which is preliminary data.</text>
</comment>
<organism evidence="2 3">
    <name type="scientific">Puccinia graminis f. sp. tritici</name>
    <dbReference type="NCBI Taxonomy" id="56615"/>
    <lineage>
        <taxon>Eukaryota</taxon>
        <taxon>Fungi</taxon>
        <taxon>Dikarya</taxon>
        <taxon>Basidiomycota</taxon>
        <taxon>Pucciniomycotina</taxon>
        <taxon>Pucciniomycetes</taxon>
        <taxon>Pucciniales</taxon>
        <taxon>Pucciniaceae</taxon>
        <taxon>Puccinia</taxon>
    </lineage>
</organism>
<feature type="compositionally biased region" description="Basic and acidic residues" evidence="1">
    <location>
        <begin position="54"/>
        <end position="65"/>
    </location>
</feature>
<evidence type="ECO:0000313" key="3">
    <source>
        <dbReference type="Proteomes" id="UP000324748"/>
    </source>
</evidence>
<evidence type="ECO:0000313" key="2">
    <source>
        <dbReference type="EMBL" id="KAA1074959.1"/>
    </source>
</evidence>
<dbReference type="EMBL" id="VSWC01000157">
    <property type="protein sequence ID" value="KAA1074959.1"/>
    <property type="molecule type" value="Genomic_DNA"/>
</dbReference>
<sequence>MHRLLVADVPKFNKGGRKVAKGTRRRSIGLPALPLVRHQGQASSSRHWIDSLKEITNDPPTKDQLTDPIVQKPHGPRKAPTKPPNKNQLRPVHHGASFLKLAPSAGRFLEESVQRMRSERPRDALASQHHLDASKSIQVTLAKYEASDGRYDLSSIGHSPTKSVRWMTVFSVSIGHFELQFLIGAGGRWSKKASKVRSMVEKTL</sequence>
<protein>
    <submittedName>
        <fullName evidence="2">Uncharacterized protein</fullName>
    </submittedName>
</protein>
<accession>A0A5B0MFQ3</accession>
<keyword evidence="3" id="KW-1185">Reference proteome</keyword>
<reference evidence="2 3" key="1">
    <citation type="submission" date="2019-05" db="EMBL/GenBank/DDBJ databases">
        <title>Emergence of the Ug99 lineage of the wheat stem rust pathogen through somatic hybridization.</title>
        <authorList>
            <person name="Li F."/>
            <person name="Upadhyaya N.M."/>
            <person name="Sperschneider J."/>
            <person name="Matny O."/>
            <person name="Nguyen-Phuc H."/>
            <person name="Mago R."/>
            <person name="Raley C."/>
            <person name="Miller M.E."/>
            <person name="Silverstein K.A.T."/>
            <person name="Henningsen E."/>
            <person name="Hirsch C.D."/>
            <person name="Visser B."/>
            <person name="Pretorius Z.A."/>
            <person name="Steffenson B.J."/>
            <person name="Schwessinger B."/>
            <person name="Dodds P.N."/>
            <person name="Figueroa M."/>
        </authorList>
    </citation>
    <scope>NUCLEOTIDE SEQUENCE [LARGE SCALE GENOMIC DNA]</scope>
    <source>
        <strain evidence="2">21-0</strain>
    </source>
</reference>